<feature type="region of interest" description="Disordered" evidence="1">
    <location>
        <begin position="133"/>
        <end position="182"/>
    </location>
</feature>
<gene>
    <name evidence="4" type="ORF">SAMN05216446_0418</name>
    <name evidence="3" type="ORF">SAMN05216447_10544</name>
</gene>
<evidence type="ECO:0000313" key="5">
    <source>
        <dbReference type="Proteomes" id="UP000199128"/>
    </source>
</evidence>
<name>A0A1H9NES2_9ACTN</name>
<dbReference type="EMBL" id="FOGP01000001">
    <property type="protein sequence ID" value="SER34398.1"/>
    <property type="molecule type" value="Genomic_DNA"/>
</dbReference>
<reference evidence="4" key="2">
    <citation type="submission" date="2016-10" db="EMBL/GenBank/DDBJ databases">
        <authorList>
            <person name="de Groot N.N."/>
        </authorList>
    </citation>
    <scope>NUCLEOTIDE SEQUENCE [LARGE SCALE GENOMIC DNA]</scope>
    <source>
        <strain evidence="4">KHGC19</strain>
    </source>
</reference>
<evidence type="ECO:0000256" key="2">
    <source>
        <dbReference type="SAM" id="Phobius"/>
    </source>
</evidence>
<dbReference type="Proteomes" id="UP000199128">
    <property type="component" value="Unassembled WGS sequence"/>
</dbReference>
<keyword evidence="2" id="KW-0812">Transmembrane</keyword>
<dbReference type="AlphaFoldDB" id="A0A1H9NES2"/>
<keyword evidence="2" id="KW-0472">Membrane</keyword>
<keyword evidence="6" id="KW-1185">Reference proteome</keyword>
<reference evidence="5 6" key="1">
    <citation type="submission" date="2016-10" db="EMBL/GenBank/DDBJ databases">
        <authorList>
            <person name="Varghese N."/>
            <person name="Submissions S."/>
        </authorList>
    </citation>
    <scope>NUCLEOTIDE SEQUENCE [LARGE SCALE GENOMIC DNA]</scope>
    <source>
        <strain evidence="5">KHGC19</strain>
        <strain evidence="3 6">WCP15</strain>
    </source>
</reference>
<evidence type="ECO:0000313" key="3">
    <source>
        <dbReference type="EMBL" id="SEH54274.1"/>
    </source>
</evidence>
<feature type="transmembrane region" description="Helical" evidence="2">
    <location>
        <begin position="6"/>
        <end position="26"/>
    </location>
</feature>
<evidence type="ECO:0000256" key="1">
    <source>
        <dbReference type="SAM" id="MobiDB-lite"/>
    </source>
</evidence>
<keyword evidence="2" id="KW-1133">Transmembrane helix</keyword>
<protein>
    <submittedName>
        <fullName evidence="4">Uncharacterized protein YoxC, contains an MCP-like domain</fullName>
    </submittedName>
</protein>
<evidence type="ECO:0000313" key="4">
    <source>
        <dbReference type="EMBL" id="SER34398.1"/>
    </source>
</evidence>
<dbReference type="Proteomes" id="UP000199135">
    <property type="component" value="Unassembled WGS sequence"/>
</dbReference>
<evidence type="ECO:0000313" key="6">
    <source>
        <dbReference type="Proteomes" id="UP000199135"/>
    </source>
</evidence>
<dbReference type="RefSeq" id="WP_143327735.1">
    <property type="nucleotide sequence ID" value="NZ_FNWT01000005.1"/>
</dbReference>
<accession>A0A1H9NES2</accession>
<dbReference type="EMBL" id="FNWT01000005">
    <property type="protein sequence ID" value="SEH54274.1"/>
    <property type="molecule type" value="Genomic_DNA"/>
</dbReference>
<organism evidence="4 5">
    <name type="scientific">Parafannyhessea umbonata</name>
    <dbReference type="NCBI Taxonomy" id="604330"/>
    <lineage>
        <taxon>Bacteria</taxon>
        <taxon>Bacillati</taxon>
        <taxon>Actinomycetota</taxon>
        <taxon>Coriobacteriia</taxon>
        <taxon>Coriobacteriales</taxon>
        <taxon>Atopobiaceae</taxon>
        <taxon>Parafannyhessea</taxon>
    </lineage>
</organism>
<proteinExistence type="predicted"/>
<sequence>MNLDPLTILLMVLVVVAVWAVVELALTIRKARSSVDEITRTANDTIEQVQPIISKLDGAMDDLQPALKQADPLVAKVDVALDGASVSISQLNEILADVSSVSGTAAGVTETVSQVASSAASSVSNMVNKITGKEPADAQRQIEGASAPQLEGKPKHAAPESPAYVTYAPVKAEEETNEKDED</sequence>